<protein>
    <submittedName>
        <fullName evidence="1">Uncharacterized protein</fullName>
    </submittedName>
</protein>
<comment type="caution">
    <text evidence="1">The sequence shown here is derived from an EMBL/GenBank/DDBJ whole genome shotgun (WGS) entry which is preliminary data.</text>
</comment>
<reference evidence="1 2" key="1">
    <citation type="submission" date="2021-06" db="EMBL/GenBank/DDBJ databases">
        <authorList>
            <person name="Palmer J.M."/>
        </authorList>
    </citation>
    <scope>NUCLEOTIDE SEQUENCE [LARGE SCALE GENOMIC DNA]</scope>
    <source>
        <strain evidence="1 2">AS_MEX2019</strain>
        <tissue evidence="1">Muscle</tissue>
    </source>
</reference>
<name>A0ABV0XQE0_9TELE</name>
<sequence>MFPSAIKALRSLAFVEMCLGFWDLLQHFCLLKYSKEKRSIGKQGYVTGDKKGKLQRLRGSRDERCSRDLQWTLFKSQTFEAQRNDTIISKLFLILMQQMCCAIQVENKSVLRNIFFLKS</sequence>
<dbReference type="Proteomes" id="UP001469553">
    <property type="component" value="Unassembled WGS sequence"/>
</dbReference>
<keyword evidence="2" id="KW-1185">Reference proteome</keyword>
<evidence type="ECO:0000313" key="2">
    <source>
        <dbReference type="Proteomes" id="UP001469553"/>
    </source>
</evidence>
<dbReference type="EMBL" id="JAHRIP010010292">
    <property type="protein sequence ID" value="MEQ2283637.1"/>
    <property type="molecule type" value="Genomic_DNA"/>
</dbReference>
<organism evidence="1 2">
    <name type="scientific">Ameca splendens</name>
    <dbReference type="NCBI Taxonomy" id="208324"/>
    <lineage>
        <taxon>Eukaryota</taxon>
        <taxon>Metazoa</taxon>
        <taxon>Chordata</taxon>
        <taxon>Craniata</taxon>
        <taxon>Vertebrata</taxon>
        <taxon>Euteleostomi</taxon>
        <taxon>Actinopterygii</taxon>
        <taxon>Neopterygii</taxon>
        <taxon>Teleostei</taxon>
        <taxon>Neoteleostei</taxon>
        <taxon>Acanthomorphata</taxon>
        <taxon>Ovalentaria</taxon>
        <taxon>Atherinomorphae</taxon>
        <taxon>Cyprinodontiformes</taxon>
        <taxon>Goodeidae</taxon>
        <taxon>Ameca</taxon>
    </lineage>
</organism>
<evidence type="ECO:0000313" key="1">
    <source>
        <dbReference type="EMBL" id="MEQ2283637.1"/>
    </source>
</evidence>
<gene>
    <name evidence="1" type="ORF">AMECASPLE_013543</name>
</gene>
<proteinExistence type="predicted"/>
<accession>A0ABV0XQE0</accession>